<dbReference type="SUPFAM" id="SSF52540">
    <property type="entry name" value="P-loop containing nucleoside triphosphate hydrolases"/>
    <property type="match status" value="1"/>
</dbReference>
<dbReference type="STRING" id="142842.SAMN02745118_02226"/>
<feature type="domain" description="Molybdopterin-guanine dinucleotide biosynthesis protein B (MobB)" evidence="1">
    <location>
        <begin position="4"/>
        <end position="136"/>
    </location>
</feature>
<dbReference type="PANTHER" id="PTHR40072:SF1">
    <property type="entry name" value="MOLYBDOPTERIN-GUANINE DINUCLEOTIDE BIOSYNTHESIS ADAPTER PROTEIN"/>
    <property type="match status" value="1"/>
</dbReference>
<evidence type="ECO:0000259" key="1">
    <source>
        <dbReference type="Pfam" id="PF03205"/>
    </source>
</evidence>
<dbReference type="InterPro" id="IPR004435">
    <property type="entry name" value="MobB_dom"/>
</dbReference>
<dbReference type="PANTHER" id="PTHR40072">
    <property type="entry name" value="MOLYBDOPTERIN-GUANINE DINUCLEOTIDE BIOSYNTHESIS ADAPTER PROTEIN-RELATED"/>
    <property type="match status" value="1"/>
</dbReference>
<sequence>MIPVVSMVGNSGSGKTTFIEQLIPKIKERGYKVATIKHDAHNFEIDKPGKDSWKHRRAGAETVVLSSQNKLAMIRELKTEVDLDHIIEDYISDDIDLIITEGYKTGNKPKIEIFRPAKFSKPLFTLDDEDILMIIENKENDKSQFNKEDIKQVVNLIETKVISK</sequence>
<dbReference type="CDD" id="cd03116">
    <property type="entry name" value="MobB"/>
    <property type="match status" value="1"/>
</dbReference>
<accession>A0A1T4PMZ5</accession>
<name>A0A1T4PMZ5_9FIRM</name>
<dbReference type="Pfam" id="PF03205">
    <property type="entry name" value="MobB"/>
    <property type="match status" value="1"/>
</dbReference>
<reference evidence="3" key="1">
    <citation type="submission" date="2017-02" db="EMBL/GenBank/DDBJ databases">
        <authorList>
            <person name="Varghese N."/>
            <person name="Submissions S."/>
        </authorList>
    </citation>
    <scope>NUCLEOTIDE SEQUENCE [LARGE SCALE GENOMIC DNA]</scope>
    <source>
        <strain evidence="3">ATCC BAA-73</strain>
    </source>
</reference>
<proteinExistence type="predicted"/>
<dbReference type="GO" id="GO:0006777">
    <property type="term" value="P:Mo-molybdopterin cofactor biosynthetic process"/>
    <property type="evidence" value="ECO:0007669"/>
    <property type="project" value="InterPro"/>
</dbReference>
<dbReference type="NCBIfam" id="TIGR00176">
    <property type="entry name" value="mobB"/>
    <property type="match status" value="1"/>
</dbReference>
<evidence type="ECO:0000313" key="3">
    <source>
        <dbReference type="Proteomes" id="UP000190625"/>
    </source>
</evidence>
<keyword evidence="3" id="KW-1185">Reference proteome</keyword>
<dbReference type="EMBL" id="FUWM01000020">
    <property type="protein sequence ID" value="SJZ92829.1"/>
    <property type="molecule type" value="Genomic_DNA"/>
</dbReference>
<protein>
    <submittedName>
        <fullName evidence="2">Molybdopterin guanine dinucleotide biosynthesis accessory protein MobB</fullName>
    </submittedName>
</protein>
<dbReference type="RefSeq" id="WP_078810670.1">
    <property type="nucleotide sequence ID" value="NZ_FUWM01000020.1"/>
</dbReference>
<organism evidence="2 3">
    <name type="scientific">Selenihalanaerobacter shriftii</name>
    <dbReference type="NCBI Taxonomy" id="142842"/>
    <lineage>
        <taxon>Bacteria</taxon>
        <taxon>Bacillati</taxon>
        <taxon>Bacillota</taxon>
        <taxon>Clostridia</taxon>
        <taxon>Halanaerobiales</taxon>
        <taxon>Halobacteroidaceae</taxon>
        <taxon>Selenihalanaerobacter</taxon>
    </lineage>
</organism>
<dbReference type="OrthoDB" id="9786803at2"/>
<gene>
    <name evidence="2" type="ORF">SAMN02745118_02226</name>
</gene>
<dbReference type="Gene3D" id="3.40.50.300">
    <property type="entry name" value="P-loop containing nucleotide triphosphate hydrolases"/>
    <property type="match status" value="1"/>
</dbReference>
<dbReference type="AlphaFoldDB" id="A0A1T4PMZ5"/>
<evidence type="ECO:0000313" key="2">
    <source>
        <dbReference type="EMBL" id="SJZ92829.1"/>
    </source>
</evidence>
<dbReference type="Proteomes" id="UP000190625">
    <property type="component" value="Unassembled WGS sequence"/>
</dbReference>
<dbReference type="InterPro" id="IPR052539">
    <property type="entry name" value="MGD_biosynthesis_adapter"/>
</dbReference>
<dbReference type="InterPro" id="IPR027417">
    <property type="entry name" value="P-loop_NTPase"/>
</dbReference>
<dbReference type="GO" id="GO:0005525">
    <property type="term" value="F:GTP binding"/>
    <property type="evidence" value="ECO:0007669"/>
    <property type="project" value="InterPro"/>
</dbReference>